<dbReference type="Proteomes" id="UP000078397">
    <property type="component" value="Unassembled WGS sequence"/>
</dbReference>
<keyword evidence="3" id="KW-0274">FAD</keyword>
<comment type="cofactor">
    <cofactor evidence="1">
        <name>FAD</name>
        <dbReference type="ChEBI" id="CHEBI:57692"/>
    </cofactor>
</comment>
<dbReference type="Gene3D" id="3.50.50.60">
    <property type="entry name" value="FAD/NAD(P)-binding domain"/>
    <property type="match status" value="1"/>
</dbReference>
<dbReference type="STRING" id="1380566.A0A179FGY0"/>
<dbReference type="PRINTS" id="PR00420">
    <property type="entry name" value="RNGMNOXGNASE"/>
</dbReference>
<dbReference type="EMBL" id="LSBJ02000005">
    <property type="protein sequence ID" value="OAQ64667.1"/>
    <property type="molecule type" value="Genomic_DNA"/>
</dbReference>
<dbReference type="GeneID" id="28849024"/>
<sequence>MHLYDVIIAGAGPVGLFLATELARSNLSVLVLEKDANPLSPWKVDPLGLRSLNSISLEAFYRRGILSKLVDLDKRPSAPSKSGGFQFAGVFAGIVLDASRFDLARFKYRLPGPTLITLGTTVEEVEGVLAQEAERLGVTILRGCPFATVQQGDNGVTVGAADGQSYRAGWLVGCDGGRSAVRKAAGFEFGGTDALFTGYVCKVELENAHDLKQGFQLTEDGLYILRKNDALYLIDFDNGAFDRANEPTREHIEKVLHRVSGNTDVQLAKLHLVTTFTDRCKQVTKYRDNRILLAGDAAHIHPPLGAQGFNLSIGDAMNLGWKLAATVKQELEHGTADMALLDTYESERKQIADWVIEWNRAQIMTMKPGAYGDALQAVMRDVISTTDGLNMFVARTWGLLQRYVPDGDAHELIGCSAPDFEFGHGNRLGSMLETGKGLLVDFGGDAALRELVGGYDGRVEYINFEAKDKIGLRALLVRPDGIVAWAVDDDGELDLASLKHSLTKWFAV</sequence>
<protein>
    <submittedName>
        <fullName evidence="6">Pentachlorophenol 4-monooxygenase</fullName>
    </submittedName>
</protein>
<evidence type="ECO:0000256" key="1">
    <source>
        <dbReference type="ARBA" id="ARBA00001974"/>
    </source>
</evidence>
<keyword evidence="2" id="KW-0285">Flavoprotein</keyword>
<evidence type="ECO:0000313" key="6">
    <source>
        <dbReference type="EMBL" id="OAQ64667.1"/>
    </source>
</evidence>
<keyword evidence="7" id="KW-1185">Reference proteome</keyword>
<dbReference type="GO" id="GO:0071949">
    <property type="term" value="F:FAD binding"/>
    <property type="evidence" value="ECO:0007669"/>
    <property type="project" value="InterPro"/>
</dbReference>
<dbReference type="GO" id="GO:0016709">
    <property type="term" value="F:oxidoreductase activity, acting on paired donors, with incorporation or reduction of molecular oxygen, NAD(P)H as one donor, and incorporation of one atom of oxygen"/>
    <property type="evidence" value="ECO:0007669"/>
    <property type="project" value="UniProtKB-ARBA"/>
</dbReference>
<dbReference type="OrthoDB" id="1716816at2759"/>
<dbReference type="PANTHER" id="PTHR43004">
    <property type="entry name" value="TRK SYSTEM POTASSIUM UPTAKE PROTEIN"/>
    <property type="match status" value="1"/>
</dbReference>
<dbReference type="Gene3D" id="3.40.30.120">
    <property type="match status" value="1"/>
</dbReference>
<evidence type="ECO:0000256" key="4">
    <source>
        <dbReference type="ARBA" id="ARBA00023002"/>
    </source>
</evidence>
<reference evidence="6 7" key="1">
    <citation type="journal article" date="2016" name="PLoS Pathog.">
        <title>Biosynthesis of antibiotic leucinostatins in bio-control fungus Purpureocillium lilacinum and their inhibition on phytophthora revealed by genome mining.</title>
        <authorList>
            <person name="Wang G."/>
            <person name="Liu Z."/>
            <person name="Lin R."/>
            <person name="Li E."/>
            <person name="Mao Z."/>
            <person name="Ling J."/>
            <person name="Yang Y."/>
            <person name="Yin W.B."/>
            <person name="Xie B."/>
        </authorList>
    </citation>
    <scope>NUCLEOTIDE SEQUENCE [LARGE SCALE GENOMIC DNA]</scope>
    <source>
        <strain evidence="6">170</strain>
    </source>
</reference>
<accession>A0A179FGY0</accession>
<dbReference type="Pfam" id="PF21274">
    <property type="entry name" value="Rng_hyd_C"/>
    <property type="match status" value="1"/>
</dbReference>
<dbReference type="InterPro" id="IPR036188">
    <property type="entry name" value="FAD/NAD-bd_sf"/>
</dbReference>
<keyword evidence="4" id="KW-0560">Oxidoreductase</keyword>
<organism evidence="6 7">
    <name type="scientific">Pochonia chlamydosporia 170</name>
    <dbReference type="NCBI Taxonomy" id="1380566"/>
    <lineage>
        <taxon>Eukaryota</taxon>
        <taxon>Fungi</taxon>
        <taxon>Dikarya</taxon>
        <taxon>Ascomycota</taxon>
        <taxon>Pezizomycotina</taxon>
        <taxon>Sordariomycetes</taxon>
        <taxon>Hypocreomycetidae</taxon>
        <taxon>Hypocreales</taxon>
        <taxon>Clavicipitaceae</taxon>
        <taxon>Pochonia</taxon>
    </lineage>
</organism>
<feature type="domain" description="FAD-binding" evidence="5">
    <location>
        <begin position="4"/>
        <end position="357"/>
    </location>
</feature>
<dbReference type="PANTHER" id="PTHR43004:SF19">
    <property type="entry name" value="BINDING MONOOXYGENASE, PUTATIVE (JCVI)-RELATED"/>
    <property type="match status" value="1"/>
</dbReference>
<dbReference type="RefSeq" id="XP_018141981.1">
    <property type="nucleotide sequence ID" value="XM_018285030.1"/>
</dbReference>
<evidence type="ECO:0000256" key="2">
    <source>
        <dbReference type="ARBA" id="ARBA00022630"/>
    </source>
</evidence>
<dbReference type="InterPro" id="IPR050641">
    <property type="entry name" value="RIFMO-like"/>
</dbReference>
<evidence type="ECO:0000259" key="5">
    <source>
        <dbReference type="Pfam" id="PF01494"/>
    </source>
</evidence>
<comment type="caution">
    <text evidence="6">The sequence shown here is derived from an EMBL/GenBank/DDBJ whole genome shotgun (WGS) entry which is preliminary data.</text>
</comment>
<gene>
    <name evidence="6" type="ORF">VFPPC_05914</name>
</gene>
<dbReference type="InterPro" id="IPR002938">
    <property type="entry name" value="FAD-bd"/>
</dbReference>
<dbReference type="SUPFAM" id="SSF51905">
    <property type="entry name" value="FAD/NAD(P)-binding domain"/>
    <property type="match status" value="1"/>
</dbReference>
<name>A0A179FGY0_METCM</name>
<dbReference type="Gene3D" id="3.30.70.2450">
    <property type="match status" value="1"/>
</dbReference>
<evidence type="ECO:0000256" key="3">
    <source>
        <dbReference type="ARBA" id="ARBA00022827"/>
    </source>
</evidence>
<dbReference type="AlphaFoldDB" id="A0A179FGY0"/>
<dbReference type="KEGG" id="pchm:VFPPC_05914"/>
<dbReference type="Pfam" id="PF01494">
    <property type="entry name" value="FAD_binding_3"/>
    <property type="match status" value="1"/>
</dbReference>
<proteinExistence type="predicted"/>
<evidence type="ECO:0000313" key="7">
    <source>
        <dbReference type="Proteomes" id="UP000078397"/>
    </source>
</evidence>